<evidence type="ECO:0000313" key="3">
    <source>
        <dbReference type="Proteomes" id="UP000236546"/>
    </source>
</evidence>
<accession>A0A2K0TP39</accession>
<protein>
    <submittedName>
        <fullName evidence="2">Uncharacterized protein</fullName>
    </submittedName>
</protein>
<evidence type="ECO:0000256" key="1">
    <source>
        <dbReference type="SAM" id="MobiDB-lite"/>
    </source>
</evidence>
<feature type="compositionally biased region" description="Basic and acidic residues" evidence="1">
    <location>
        <begin position="191"/>
        <end position="205"/>
    </location>
</feature>
<sequence length="205" mass="23170">MEHPPEQDAGFLLMRIFFKLNSPAKLGQVNMLPTRGIIADFLSDEWPREDGPGLIHFRLSEFRNFAATFISPMPPAWIPVIGNTGHVFESGDAGCWYHVLALAVDHILDNPSEDDGLTPTLGQAYTLDVAELLPETRAYIEAEPRTFTLNHSLERRASLEEDPKWKELFSRLQRMSILSTVTDHNVFQDSGRGDEPPGVEDRTRR</sequence>
<comment type="caution">
    <text evidence="2">The sequence shown here is derived from an EMBL/GenBank/DDBJ whole genome shotgun (WGS) entry which is preliminary data.</text>
</comment>
<evidence type="ECO:0000313" key="2">
    <source>
        <dbReference type="EMBL" id="PNP47280.1"/>
    </source>
</evidence>
<proteinExistence type="predicted"/>
<dbReference type="AlphaFoldDB" id="A0A2K0TP39"/>
<name>A0A2K0TP39_9HYPO</name>
<reference evidence="2 3" key="1">
    <citation type="submission" date="2017-02" db="EMBL/GenBank/DDBJ databases">
        <title>Genomes of Trichoderma spp. with biocontrol activity.</title>
        <authorList>
            <person name="Gardiner D."/>
            <person name="Kazan K."/>
            <person name="Vos C."/>
            <person name="Harvey P."/>
        </authorList>
    </citation>
    <scope>NUCLEOTIDE SEQUENCE [LARGE SCALE GENOMIC DNA]</scope>
    <source>
        <strain evidence="2 3">A5MH</strain>
    </source>
</reference>
<feature type="region of interest" description="Disordered" evidence="1">
    <location>
        <begin position="185"/>
        <end position="205"/>
    </location>
</feature>
<dbReference type="Proteomes" id="UP000236546">
    <property type="component" value="Unassembled WGS sequence"/>
</dbReference>
<dbReference type="EMBL" id="MTYH01000013">
    <property type="protein sequence ID" value="PNP47280.1"/>
    <property type="molecule type" value="Genomic_DNA"/>
</dbReference>
<gene>
    <name evidence="2" type="ORF">TGAMA5MH_01096</name>
</gene>
<organism evidence="2 3">
    <name type="scientific">Trichoderma gamsii</name>
    <dbReference type="NCBI Taxonomy" id="398673"/>
    <lineage>
        <taxon>Eukaryota</taxon>
        <taxon>Fungi</taxon>
        <taxon>Dikarya</taxon>
        <taxon>Ascomycota</taxon>
        <taxon>Pezizomycotina</taxon>
        <taxon>Sordariomycetes</taxon>
        <taxon>Hypocreomycetidae</taxon>
        <taxon>Hypocreales</taxon>
        <taxon>Hypocreaceae</taxon>
        <taxon>Trichoderma</taxon>
    </lineage>
</organism>